<dbReference type="GO" id="GO:0016787">
    <property type="term" value="F:hydrolase activity"/>
    <property type="evidence" value="ECO:0007669"/>
    <property type="project" value="UniProtKB-UniRule"/>
</dbReference>
<dbReference type="RefSeq" id="WP_198746513.1">
    <property type="nucleotide sequence ID" value="NZ_JAEHTE010000002.1"/>
</dbReference>
<dbReference type="Pfam" id="PF01734">
    <property type="entry name" value="Patatin"/>
    <property type="match status" value="2"/>
</dbReference>
<dbReference type="Gene3D" id="3.40.1090.10">
    <property type="entry name" value="Cytosolic phospholipase A2 catalytic domain"/>
    <property type="match status" value="1"/>
</dbReference>
<keyword evidence="2" id="KW-0378">Hydrolase</keyword>
<dbReference type="GO" id="GO:0016042">
    <property type="term" value="P:lipid catabolic process"/>
    <property type="evidence" value="ECO:0007669"/>
    <property type="project" value="UniProtKB-UniRule"/>
</dbReference>
<dbReference type="AlphaFoldDB" id="A0A8I1ECR3"/>
<dbReference type="PROSITE" id="PS51635">
    <property type="entry name" value="PNPLA"/>
    <property type="match status" value="1"/>
</dbReference>
<feature type="active site" description="Nucleophile" evidence="2">
    <location>
        <position position="206"/>
    </location>
</feature>
<organism evidence="4 5">
    <name type="scientific">Pseudomonas putida</name>
    <name type="common">Arthrobacter siderocapsulatus</name>
    <dbReference type="NCBI Taxonomy" id="303"/>
    <lineage>
        <taxon>Bacteria</taxon>
        <taxon>Pseudomonadati</taxon>
        <taxon>Pseudomonadota</taxon>
        <taxon>Gammaproteobacteria</taxon>
        <taxon>Pseudomonadales</taxon>
        <taxon>Pseudomonadaceae</taxon>
        <taxon>Pseudomonas</taxon>
    </lineage>
</organism>
<evidence type="ECO:0000259" key="3">
    <source>
        <dbReference type="PROSITE" id="PS51635"/>
    </source>
</evidence>
<dbReference type="InterPro" id="IPR052580">
    <property type="entry name" value="Lipid_Hydrolase"/>
</dbReference>
<evidence type="ECO:0000256" key="1">
    <source>
        <dbReference type="ARBA" id="ARBA00023098"/>
    </source>
</evidence>
<evidence type="ECO:0000256" key="2">
    <source>
        <dbReference type="PROSITE-ProRule" id="PRU01161"/>
    </source>
</evidence>
<feature type="domain" description="PNPLA" evidence="3">
    <location>
        <begin position="171"/>
        <end position="556"/>
    </location>
</feature>
<dbReference type="PANTHER" id="PTHR46394">
    <property type="entry name" value="ANNEXIN"/>
    <property type="match status" value="1"/>
</dbReference>
<dbReference type="SUPFAM" id="SSF52151">
    <property type="entry name" value="FabD/lysophospholipase-like"/>
    <property type="match status" value="1"/>
</dbReference>
<protein>
    <submittedName>
        <fullName evidence="4">Patatin-like phospholipase family protein</fullName>
    </submittedName>
</protein>
<dbReference type="EMBL" id="JAEHTE010000002">
    <property type="protein sequence ID" value="MBI6882889.1"/>
    <property type="molecule type" value="Genomic_DNA"/>
</dbReference>
<dbReference type="PANTHER" id="PTHR46394:SF1">
    <property type="entry name" value="PNPLA DOMAIN-CONTAINING PROTEIN"/>
    <property type="match status" value="1"/>
</dbReference>
<dbReference type="InterPro" id="IPR002641">
    <property type="entry name" value="PNPLA_dom"/>
</dbReference>
<dbReference type="InterPro" id="IPR016035">
    <property type="entry name" value="Acyl_Trfase/lysoPLipase"/>
</dbReference>
<feature type="active site" description="Proton acceptor" evidence="2">
    <location>
        <position position="543"/>
    </location>
</feature>
<name>A0A8I1ECR3_PSEPU</name>
<comment type="caution">
    <text evidence="4">The sequence shown here is derived from an EMBL/GenBank/DDBJ whole genome shotgun (WGS) entry which is preliminary data.</text>
</comment>
<feature type="short sequence motif" description="DGA/G" evidence="2">
    <location>
        <begin position="543"/>
        <end position="545"/>
    </location>
</feature>
<dbReference type="Proteomes" id="UP000637061">
    <property type="component" value="Unassembled WGS sequence"/>
</dbReference>
<sequence>MSDILERVQTAKKAAMKSFLKEYATHNLAKFMMDADSIMRESVFASKHPDFYSDLNNQDYNNALKSEAYEAIITSAGHALDSRLATVFEQKLSSNPDLLKRFNLLKSHYTGITEIIGNGREGTSGDEDSLRIRQASVHLQGSFDEAIARSHRMRERIEKDRKGEYWSPEVLVLQGGGAKGMSYAGVIEAMEDSGYLKGIKMVAGTSAGALIGLPVAMGYKAEEITQIVMHGRFAHFFAESTLKFKGLMKLKNLFVETTPEKTPHYEGDLLVEFTKNHFLPQLAEATGISVKRWSKFPEAIVQEYLQDLEMGRRPNVLKSVGSVVSGQVQNLNAIYEAAWKNFEEDLTSCRRGTDLSILKFGGVPGRSEAYHAAITCIRLERPNRMPDGDIIEAFIGDIIQEKVKAVPIDVLRRVSPQIVSLEEMRNISFDQLKQLSELWPIGNFKEFGVAATVSYMPFSLSNIVQLGYRVYEKSKEWLKGEKKPQSLGEVDKNFAFKPIFFRSYEDKAKSKQSNMPVKKAVRASMNLPFLFRAMNLNGRRVIDGGVNSNLPMGLFRDRYQSDTEAKDKMIGFMLSTIEADIEMKALHQLASTENSVLMDIIEAEFRETPLTRPLSNALRHPISYFSKIFKKFVADQVESFMANNNTLPSIEALDNIAIVNTGAISTAQFNASVKERHTLRTQGANAFLDLTGYHSDKNLRYAMGRLVSLSSIENKLLIEKGVEASFQDPMYRLRDPDLLAKCLGGSRYEEMEIQDLILPKEERKAESRKLPSHLVHFSPGFGLK</sequence>
<feature type="short sequence motif" description="GXSXG" evidence="2">
    <location>
        <begin position="204"/>
        <end position="208"/>
    </location>
</feature>
<reference evidence="4" key="1">
    <citation type="submission" date="2020-12" db="EMBL/GenBank/DDBJ databases">
        <title>Enhanced detection system for hospital associated transmission using whole genome sequencing surveillance.</title>
        <authorList>
            <person name="Harrison L.H."/>
            <person name="Van Tyne D."/>
            <person name="Marsh J.W."/>
            <person name="Griffith M.P."/>
            <person name="Snyder D.J."/>
            <person name="Cooper V.S."/>
            <person name="Mustapha M."/>
        </authorList>
    </citation>
    <scope>NUCLEOTIDE SEQUENCE</scope>
    <source>
        <strain evidence="4">PSB00042</strain>
    </source>
</reference>
<proteinExistence type="predicted"/>
<keyword evidence="1 2" id="KW-0443">Lipid metabolism</keyword>
<gene>
    <name evidence="4" type="ORF">JEU22_03105</name>
</gene>
<accession>A0A8I1ECR3</accession>
<keyword evidence="2" id="KW-0442">Lipid degradation</keyword>
<feature type="short sequence motif" description="GXGXXG" evidence="2">
    <location>
        <begin position="175"/>
        <end position="180"/>
    </location>
</feature>
<evidence type="ECO:0000313" key="4">
    <source>
        <dbReference type="EMBL" id="MBI6882889.1"/>
    </source>
</evidence>
<evidence type="ECO:0000313" key="5">
    <source>
        <dbReference type="Proteomes" id="UP000637061"/>
    </source>
</evidence>